<evidence type="ECO:0000256" key="5">
    <source>
        <dbReference type="ARBA" id="ARBA00022989"/>
    </source>
</evidence>
<keyword evidence="4 11" id="KW-0812">Transmembrane</keyword>
<keyword evidence="13" id="KW-1185">Reference proteome</keyword>
<evidence type="ECO:0000313" key="14">
    <source>
        <dbReference type="RefSeq" id="XP_018084918.2"/>
    </source>
</evidence>
<dbReference type="PROSITE" id="PS01206">
    <property type="entry name" value="ASC"/>
    <property type="match status" value="1"/>
</dbReference>
<protein>
    <submittedName>
        <fullName evidence="14">Degenerin unc-8-like</fullName>
    </submittedName>
</protein>
<keyword evidence="3 11" id="KW-0894">Sodium channel</keyword>
<keyword evidence="5 12" id="KW-1133">Transmembrane helix</keyword>
<organism evidence="13 14">
    <name type="scientific">Xenopus laevis</name>
    <name type="common">African clawed frog</name>
    <dbReference type="NCBI Taxonomy" id="8355"/>
    <lineage>
        <taxon>Eukaryota</taxon>
        <taxon>Metazoa</taxon>
        <taxon>Chordata</taxon>
        <taxon>Craniata</taxon>
        <taxon>Vertebrata</taxon>
        <taxon>Euteleostomi</taxon>
        <taxon>Amphibia</taxon>
        <taxon>Batrachia</taxon>
        <taxon>Anura</taxon>
        <taxon>Pipoidea</taxon>
        <taxon>Pipidae</taxon>
        <taxon>Xenopodinae</taxon>
        <taxon>Xenopus</taxon>
        <taxon>Xenopus</taxon>
    </lineage>
</organism>
<dbReference type="GO" id="GO:0035725">
    <property type="term" value="P:sodium ion transmembrane transport"/>
    <property type="evidence" value="ECO:0000318"/>
    <property type="project" value="GO_Central"/>
</dbReference>
<dbReference type="OrthoDB" id="6021021at2759"/>
<dbReference type="InterPro" id="IPR001873">
    <property type="entry name" value="ENaC"/>
</dbReference>
<evidence type="ECO:0000256" key="4">
    <source>
        <dbReference type="ARBA" id="ARBA00022692"/>
    </source>
</evidence>
<keyword evidence="6" id="KW-0915">Sodium</keyword>
<dbReference type="CTD" id="108698154"/>
<sequence>MPVGFQVCEFLAPPRLAEENIKGRAYSILWSCGVFSQMKKKTMYYPDMKVVKPSYDANTLKTLGKTTLQHTSAHGIPNIFRSKHWFRRMVWLFFVTFALCCALWQCTEMVLNYYTYPSHEKIMLISSAKLKFPAVTICNLNSVKLSALAQSFAMSNSLQDSGLEMTHRRNRSHHMNVSSDSADENMLYTNAFNKFASEFNQLPDEQKIEMGHQLEDMLTFCNFHGQECNSSFFTGFINYKFGNCYTFNSQKSIDIRGNQNRVDVLNITKAGFMYGLHLELFIQQIEYVRDMTHAAGIRLLVHDQAQMPFPEDEGVNVPPGAETEIGMMKVHINRLPAPYGNQCTQGEGIKNFYKDVYGAGYTREACKRTCAQQNIMDNCGCSHWEFACPKQSIYPKCNLSNMAIRDCVKLYEFKFAHDELNCNCPLQCSEELYELTVSGSQWPSTAFIENFSRELKEMGGQMREIADNPSMIRDNFVKVVVYFKQLNFELIEEEPSMTEINLISNMGGLVGLWVGFSVCTLAEFFELFLDILLYFIRRCLKPVTRQGYANPYIQRPSPIYQQKTTNI</sequence>
<dbReference type="GO" id="GO:0005886">
    <property type="term" value="C:plasma membrane"/>
    <property type="evidence" value="ECO:0000318"/>
    <property type="project" value="GO_Central"/>
</dbReference>
<reference evidence="14" key="1">
    <citation type="submission" date="2025-08" db="UniProtKB">
        <authorList>
            <consortium name="RefSeq"/>
        </authorList>
    </citation>
    <scope>IDENTIFICATION</scope>
    <source>
        <strain evidence="14">J_2021</strain>
        <tissue evidence="14">Erythrocytes</tissue>
    </source>
</reference>
<evidence type="ECO:0000256" key="8">
    <source>
        <dbReference type="ARBA" id="ARBA00023136"/>
    </source>
</evidence>
<feature type="transmembrane region" description="Helical" evidence="12">
    <location>
        <begin position="90"/>
        <end position="114"/>
    </location>
</feature>
<keyword evidence="10 11" id="KW-0407">Ion channel</keyword>
<dbReference type="PANTHER" id="PTHR11690">
    <property type="entry name" value="AMILORIDE-SENSITIVE SODIUM CHANNEL-RELATED"/>
    <property type="match status" value="1"/>
</dbReference>
<dbReference type="Gene3D" id="2.60.470.10">
    <property type="entry name" value="Acid-sensing ion channels like domains"/>
    <property type="match status" value="1"/>
</dbReference>
<dbReference type="PRINTS" id="PR01078">
    <property type="entry name" value="AMINACHANNEL"/>
</dbReference>
<evidence type="ECO:0000256" key="6">
    <source>
        <dbReference type="ARBA" id="ARBA00023053"/>
    </source>
</evidence>
<evidence type="ECO:0000256" key="11">
    <source>
        <dbReference type="RuleBase" id="RU000679"/>
    </source>
</evidence>
<gene>
    <name evidence="14" type="primary">LOC108698154</name>
</gene>
<dbReference type="AlphaFoldDB" id="A0A8J0T9R2"/>
<evidence type="ECO:0000256" key="2">
    <source>
        <dbReference type="ARBA" id="ARBA00022448"/>
    </source>
</evidence>
<evidence type="ECO:0000256" key="12">
    <source>
        <dbReference type="SAM" id="Phobius"/>
    </source>
</evidence>
<evidence type="ECO:0000256" key="3">
    <source>
        <dbReference type="ARBA" id="ARBA00022461"/>
    </source>
</evidence>
<evidence type="ECO:0000256" key="9">
    <source>
        <dbReference type="ARBA" id="ARBA00023201"/>
    </source>
</evidence>
<evidence type="ECO:0000256" key="7">
    <source>
        <dbReference type="ARBA" id="ARBA00023065"/>
    </source>
</evidence>
<dbReference type="RefSeq" id="XP_018084918.2">
    <property type="nucleotide sequence ID" value="XM_018229429.2"/>
</dbReference>
<dbReference type="Gene3D" id="1.10.287.770">
    <property type="entry name" value="YojJ-like"/>
    <property type="match status" value="1"/>
</dbReference>
<keyword evidence="8 12" id="KW-0472">Membrane</keyword>
<comment type="subcellular location">
    <subcellularLocation>
        <location evidence="1">Membrane</location>
        <topology evidence="1">Multi-pass membrane protein</topology>
    </subcellularLocation>
</comment>
<name>A0A8J0T9R2_XENLA</name>
<proteinExistence type="inferred from homology"/>
<evidence type="ECO:0000256" key="10">
    <source>
        <dbReference type="ARBA" id="ARBA00023303"/>
    </source>
</evidence>
<feature type="transmembrane region" description="Helical" evidence="12">
    <location>
        <begin position="510"/>
        <end position="536"/>
    </location>
</feature>
<comment type="similarity">
    <text evidence="11">Belongs to the amiloride-sensitive sodium channel (TC 1.A.6) family.</text>
</comment>
<dbReference type="Proteomes" id="UP000186698">
    <property type="component" value="Chromosome 8L"/>
</dbReference>
<dbReference type="Pfam" id="PF00858">
    <property type="entry name" value="ASC"/>
    <property type="match status" value="1"/>
</dbReference>
<accession>A0A8J0T9R2</accession>
<keyword evidence="2 11" id="KW-0813">Transport</keyword>
<dbReference type="KEGG" id="xla:108698154"/>
<evidence type="ECO:0000256" key="1">
    <source>
        <dbReference type="ARBA" id="ARBA00004141"/>
    </source>
</evidence>
<dbReference type="GeneID" id="108698154"/>
<dbReference type="PANTHER" id="PTHR11690:SF294">
    <property type="entry name" value="AMILORIDE-SENSITIVE SODIUM CHANNEL SUBUNIT GAMMA-2-LIKE"/>
    <property type="match status" value="1"/>
</dbReference>
<keyword evidence="7 11" id="KW-0406">Ion transport</keyword>
<keyword evidence="9 11" id="KW-0739">Sodium transport</keyword>
<evidence type="ECO:0000313" key="13">
    <source>
        <dbReference type="Proteomes" id="UP000186698"/>
    </source>
</evidence>
<dbReference type="InterPro" id="IPR020903">
    <property type="entry name" value="ENaC_CS"/>
</dbReference>
<dbReference type="GO" id="GO:0015280">
    <property type="term" value="F:ligand-gated sodium channel activity"/>
    <property type="evidence" value="ECO:0000318"/>
    <property type="project" value="GO_Central"/>
</dbReference>